<dbReference type="STRING" id="1783515.A4E84_38275"/>
<name>A0A143CCU6_9ACTN</name>
<evidence type="ECO:0000313" key="4">
    <source>
        <dbReference type="Proteomes" id="UP000076096"/>
    </source>
</evidence>
<dbReference type="AlphaFoldDB" id="A0A143CCU6"/>
<proteinExistence type="predicted"/>
<gene>
    <name evidence="3" type="ORF">A4E84_38275</name>
</gene>
<dbReference type="EMBL" id="CP015098">
    <property type="protein sequence ID" value="AMW14805.1"/>
    <property type="molecule type" value="Genomic_DNA"/>
</dbReference>
<dbReference type="CDD" id="cd06588">
    <property type="entry name" value="PhnB_like"/>
    <property type="match status" value="1"/>
</dbReference>
<dbReference type="InterPro" id="IPR004360">
    <property type="entry name" value="Glyas_Fos-R_dOase_dom"/>
</dbReference>
<dbReference type="PANTHER" id="PTHR33990">
    <property type="entry name" value="PROTEIN YJDN-RELATED"/>
    <property type="match status" value="1"/>
</dbReference>
<dbReference type="Pfam" id="PF00903">
    <property type="entry name" value="Glyoxalase"/>
    <property type="match status" value="1"/>
</dbReference>
<keyword evidence="4" id="KW-1185">Reference proteome</keyword>
<reference evidence="4" key="1">
    <citation type="submission" date="2016-04" db="EMBL/GenBank/DDBJ databases">
        <authorList>
            <person name="Zhang B."/>
        </authorList>
    </citation>
    <scope>NUCLEOTIDE SEQUENCE [LARGE SCALE GENOMIC DNA]</scope>
    <source>
        <strain evidence="4">S10</strain>
    </source>
</reference>
<protein>
    <recommendedName>
        <fullName evidence="2">Glyoxalase/fosfomycin resistance/dioxygenase domain-containing protein</fullName>
    </recommendedName>
</protein>
<dbReference type="Proteomes" id="UP000076096">
    <property type="component" value="Chromosome"/>
</dbReference>
<organism evidence="3 4">
    <name type="scientific">Streptomyces qaidamensis</name>
    <dbReference type="NCBI Taxonomy" id="1783515"/>
    <lineage>
        <taxon>Bacteria</taxon>
        <taxon>Bacillati</taxon>
        <taxon>Actinomycetota</taxon>
        <taxon>Actinomycetes</taxon>
        <taxon>Kitasatosporales</taxon>
        <taxon>Streptomycetaceae</taxon>
        <taxon>Streptomyces</taxon>
        <taxon>Streptomyces aurantiacus group</taxon>
    </lineage>
</organism>
<dbReference type="KEGG" id="stsi:A4E84_38275"/>
<dbReference type="InterPro" id="IPR028973">
    <property type="entry name" value="PhnB-like"/>
</dbReference>
<accession>A0A143CCU6</accession>
<sequence>MASRLNPYLNFNGDARQAMEFYKEVFGGTLDLNSYGDFGQADAPNADKIMHGMLETDGGFTLMGADNPPGMESEQGGSYSVSLSGDDDAELRGYWEKLSEGGSVSVPLEKQMWGDVFGMCTDRFGVPWMVNISTET</sequence>
<evidence type="ECO:0000256" key="1">
    <source>
        <dbReference type="SAM" id="MobiDB-lite"/>
    </source>
</evidence>
<evidence type="ECO:0000313" key="3">
    <source>
        <dbReference type="EMBL" id="AMW14805.1"/>
    </source>
</evidence>
<feature type="region of interest" description="Disordered" evidence="1">
    <location>
        <begin position="61"/>
        <end position="83"/>
    </location>
</feature>
<dbReference type="InterPro" id="IPR029068">
    <property type="entry name" value="Glyas_Bleomycin-R_OHBP_Dase"/>
</dbReference>
<evidence type="ECO:0000259" key="2">
    <source>
        <dbReference type="Pfam" id="PF00903"/>
    </source>
</evidence>
<dbReference type="SUPFAM" id="SSF54593">
    <property type="entry name" value="Glyoxalase/Bleomycin resistance protein/Dihydroxybiphenyl dioxygenase"/>
    <property type="match status" value="1"/>
</dbReference>
<dbReference type="PANTHER" id="PTHR33990:SF1">
    <property type="entry name" value="PROTEIN YJDN"/>
    <property type="match status" value="1"/>
</dbReference>
<dbReference type="RefSeq" id="WP_062930936.1">
    <property type="nucleotide sequence ID" value="NZ_CP015098.1"/>
</dbReference>
<feature type="domain" description="Glyoxalase/fosfomycin resistance/dioxygenase" evidence="2">
    <location>
        <begin position="5"/>
        <end position="130"/>
    </location>
</feature>
<dbReference type="Gene3D" id="3.10.180.10">
    <property type="entry name" value="2,3-Dihydroxybiphenyl 1,2-Dioxygenase, domain 1"/>
    <property type="match status" value="1"/>
</dbReference>